<dbReference type="AlphaFoldDB" id="A0A9N8W6U5"/>
<dbReference type="GO" id="GO:0000978">
    <property type="term" value="F:RNA polymerase II cis-regulatory region sequence-specific DNA binding"/>
    <property type="evidence" value="ECO:0007669"/>
    <property type="project" value="TreeGrafter"/>
</dbReference>
<reference evidence="6" key="1">
    <citation type="submission" date="2021-06" db="EMBL/GenBank/DDBJ databases">
        <authorList>
            <person name="Kallberg Y."/>
            <person name="Tangrot J."/>
            <person name="Rosling A."/>
        </authorList>
    </citation>
    <scope>NUCLEOTIDE SEQUENCE</scope>
    <source>
        <strain evidence="6">CL551</strain>
    </source>
</reference>
<keyword evidence="1 3" id="KW-0238">DNA-binding</keyword>
<feature type="domain" description="HMG box" evidence="5">
    <location>
        <begin position="149"/>
        <end position="217"/>
    </location>
</feature>
<sequence>MTSQRSTSTKTSAPAMTSSGKASEMTALQFISQDELVRLFEEQKGAQYFIPDGFEPVLIPRGFNLQPIEALKGLQQQIILQKQQQKIQQTTAQGVANVNSTASTLTKNNNNNNNNSTSDVRFPQLVLARAAAAQTPRGGVVAKTKQKKPPRPPNAFILYRRSKQSDIVAANEGITNNEVSKQIGEMWHRESAAEKQKFQLLADQAKIEHLKKFPDYKYRPRRPHEKRRRTKRPSASLGNSNAMSSAVASSAANPTKGTSPMMNGGNFADINESLLRRSSIDTTCSFDDSRRNSLLSTGDANEFNDFEESELNDLEELGYDQMNIFDTSVSPMVDETTFQYHQISPEEYNNTCVETAALNILTMEGVSPSSETEVNPFEYYDLYSGGNYDYLSSLNSFGLNPYVSLPDGGMINLPEMDS</sequence>
<dbReference type="Gene3D" id="1.10.30.10">
    <property type="entry name" value="High mobility group box domain"/>
    <property type="match status" value="1"/>
</dbReference>
<comment type="caution">
    <text evidence="6">The sequence shown here is derived from an EMBL/GenBank/DDBJ whole genome shotgun (WGS) entry which is preliminary data.</text>
</comment>
<dbReference type="Pfam" id="PF00505">
    <property type="entry name" value="HMG_box"/>
    <property type="match status" value="1"/>
</dbReference>
<evidence type="ECO:0000259" key="5">
    <source>
        <dbReference type="PROSITE" id="PS50118"/>
    </source>
</evidence>
<dbReference type="OrthoDB" id="6247875at2759"/>
<gene>
    <name evidence="6" type="ORF">AMORRO_LOCUS1996</name>
</gene>
<proteinExistence type="predicted"/>
<feature type="DNA-binding region" description="HMG box" evidence="3">
    <location>
        <begin position="149"/>
        <end position="217"/>
    </location>
</feature>
<dbReference type="SMART" id="SM00398">
    <property type="entry name" value="HMG"/>
    <property type="match status" value="1"/>
</dbReference>
<evidence type="ECO:0000313" key="6">
    <source>
        <dbReference type="EMBL" id="CAG8474151.1"/>
    </source>
</evidence>
<evidence type="ECO:0000256" key="3">
    <source>
        <dbReference type="PROSITE-ProRule" id="PRU00267"/>
    </source>
</evidence>
<dbReference type="GO" id="GO:0001228">
    <property type="term" value="F:DNA-binding transcription activator activity, RNA polymerase II-specific"/>
    <property type="evidence" value="ECO:0007669"/>
    <property type="project" value="TreeGrafter"/>
</dbReference>
<feature type="region of interest" description="Disordered" evidence="4">
    <location>
        <begin position="136"/>
        <end position="155"/>
    </location>
</feature>
<dbReference type="GO" id="GO:0005634">
    <property type="term" value="C:nucleus"/>
    <property type="evidence" value="ECO:0007669"/>
    <property type="project" value="UniProtKB-UniRule"/>
</dbReference>
<keyword evidence="3" id="KW-0539">Nucleus</keyword>
<name>A0A9N8W6U5_9GLOM</name>
<evidence type="ECO:0000256" key="2">
    <source>
        <dbReference type="ARBA" id="ARBA00023163"/>
    </source>
</evidence>
<dbReference type="SUPFAM" id="SSF47095">
    <property type="entry name" value="HMG-box"/>
    <property type="match status" value="1"/>
</dbReference>
<organism evidence="6 7">
    <name type="scientific">Acaulospora morrowiae</name>
    <dbReference type="NCBI Taxonomy" id="94023"/>
    <lineage>
        <taxon>Eukaryota</taxon>
        <taxon>Fungi</taxon>
        <taxon>Fungi incertae sedis</taxon>
        <taxon>Mucoromycota</taxon>
        <taxon>Glomeromycotina</taxon>
        <taxon>Glomeromycetes</taxon>
        <taxon>Diversisporales</taxon>
        <taxon>Acaulosporaceae</taxon>
        <taxon>Acaulospora</taxon>
    </lineage>
</organism>
<dbReference type="PANTHER" id="PTHR10270:SF161">
    <property type="entry name" value="SEX-DETERMINING REGION Y PROTEIN"/>
    <property type="match status" value="1"/>
</dbReference>
<dbReference type="InterPro" id="IPR036910">
    <property type="entry name" value="HMG_box_dom_sf"/>
</dbReference>
<evidence type="ECO:0000313" key="7">
    <source>
        <dbReference type="Proteomes" id="UP000789342"/>
    </source>
</evidence>
<feature type="region of interest" description="Disordered" evidence="4">
    <location>
        <begin position="212"/>
        <end position="265"/>
    </location>
</feature>
<feature type="region of interest" description="Disordered" evidence="4">
    <location>
        <begin position="1"/>
        <end position="20"/>
    </location>
</feature>
<dbReference type="InterPro" id="IPR050140">
    <property type="entry name" value="SRY-related_HMG-box_TF-like"/>
</dbReference>
<keyword evidence="2" id="KW-0804">Transcription</keyword>
<dbReference type="Proteomes" id="UP000789342">
    <property type="component" value="Unassembled WGS sequence"/>
</dbReference>
<protein>
    <submittedName>
        <fullName evidence="6">18811_t:CDS:1</fullName>
    </submittedName>
</protein>
<dbReference type="InterPro" id="IPR009071">
    <property type="entry name" value="HMG_box_dom"/>
</dbReference>
<dbReference type="EMBL" id="CAJVPV010000791">
    <property type="protein sequence ID" value="CAG8474151.1"/>
    <property type="molecule type" value="Genomic_DNA"/>
</dbReference>
<evidence type="ECO:0000256" key="4">
    <source>
        <dbReference type="SAM" id="MobiDB-lite"/>
    </source>
</evidence>
<dbReference type="CDD" id="cd01389">
    <property type="entry name" value="HMG-box_ROX1-like"/>
    <property type="match status" value="1"/>
</dbReference>
<accession>A0A9N8W6U5</accession>
<dbReference type="PROSITE" id="PS50118">
    <property type="entry name" value="HMG_BOX_2"/>
    <property type="match status" value="1"/>
</dbReference>
<feature type="compositionally biased region" description="Low complexity" evidence="4">
    <location>
        <begin position="239"/>
        <end position="253"/>
    </location>
</feature>
<feature type="compositionally biased region" description="Basic residues" evidence="4">
    <location>
        <begin position="219"/>
        <end position="232"/>
    </location>
</feature>
<evidence type="ECO:0000256" key="1">
    <source>
        <dbReference type="ARBA" id="ARBA00023125"/>
    </source>
</evidence>
<dbReference type="PANTHER" id="PTHR10270">
    <property type="entry name" value="SOX TRANSCRIPTION FACTOR"/>
    <property type="match status" value="1"/>
</dbReference>
<dbReference type="GO" id="GO:0030154">
    <property type="term" value="P:cell differentiation"/>
    <property type="evidence" value="ECO:0007669"/>
    <property type="project" value="TreeGrafter"/>
</dbReference>
<keyword evidence="7" id="KW-1185">Reference proteome</keyword>